<feature type="non-terminal residue" evidence="2">
    <location>
        <position position="197"/>
    </location>
</feature>
<dbReference type="OrthoDB" id="2537141at2759"/>
<dbReference type="EMBL" id="PJQM01007646">
    <property type="protein sequence ID" value="RCH77891.1"/>
    <property type="molecule type" value="Genomic_DNA"/>
</dbReference>
<evidence type="ECO:0000313" key="2">
    <source>
        <dbReference type="EMBL" id="RCH77891.1"/>
    </source>
</evidence>
<dbReference type="AlphaFoldDB" id="A0A367IK35"/>
<evidence type="ECO:0000313" key="3">
    <source>
        <dbReference type="Proteomes" id="UP000253551"/>
    </source>
</evidence>
<gene>
    <name evidence="2" type="ORF">CU098_005589</name>
</gene>
<sequence>MYSLHYDLSEDIFNISGENELNSLVTHSSSNKSQKTAQNKRMDMLPATKSNGLYLLEKFTSPNLRSDRITMCSAKRKHQPESNLFHKGKSSTNSNLNQGDPGFSKQTPLEKEETSSHISKKTETYCKSRYFKHRVKEGIVELHDQENYAVGNALLDCTSTLQPRAIILPDQCYQAPSYAHVKSPPGSCYIHWQIGDD</sequence>
<keyword evidence="3" id="KW-1185">Reference proteome</keyword>
<dbReference type="STRING" id="4846.A0A367IK35"/>
<protein>
    <submittedName>
        <fullName evidence="2">Uncharacterized protein</fullName>
    </submittedName>
</protein>
<feature type="compositionally biased region" description="Basic and acidic residues" evidence="1">
    <location>
        <begin position="108"/>
        <end position="118"/>
    </location>
</feature>
<proteinExistence type="predicted"/>
<organism evidence="2 3">
    <name type="scientific">Rhizopus stolonifer</name>
    <name type="common">Rhizopus nigricans</name>
    <dbReference type="NCBI Taxonomy" id="4846"/>
    <lineage>
        <taxon>Eukaryota</taxon>
        <taxon>Fungi</taxon>
        <taxon>Fungi incertae sedis</taxon>
        <taxon>Mucoromycota</taxon>
        <taxon>Mucoromycotina</taxon>
        <taxon>Mucoromycetes</taxon>
        <taxon>Mucorales</taxon>
        <taxon>Mucorineae</taxon>
        <taxon>Rhizopodaceae</taxon>
        <taxon>Rhizopus</taxon>
    </lineage>
</organism>
<comment type="caution">
    <text evidence="2">The sequence shown here is derived from an EMBL/GenBank/DDBJ whole genome shotgun (WGS) entry which is preliminary data.</text>
</comment>
<reference evidence="2 3" key="1">
    <citation type="journal article" date="2018" name="G3 (Bethesda)">
        <title>Phylogenetic and Phylogenomic Definition of Rhizopus Species.</title>
        <authorList>
            <person name="Gryganskyi A.P."/>
            <person name="Golan J."/>
            <person name="Dolatabadi S."/>
            <person name="Mondo S."/>
            <person name="Robb S."/>
            <person name="Idnurm A."/>
            <person name="Muszewska A."/>
            <person name="Steczkiewicz K."/>
            <person name="Masonjones S."/>
            <person name="Liao H.L."/>
            <person name="Gajdeczka M.T."/>
            <person name="Anike F."/>
            <person name="Vuek A."/>
            <person name="Anishchenko I.M."/>
            <person name="Voigt K."/>
            <person name="de Hoog G.S."/>
            <person name="Smith M.E."/>
            <person name="Heitman J."/>
            <person name="Vilgalys R."/>
            <person name="Stajich J.E."/>
        </authorList>
    </citation>
    <scope>NUCLEOTIDE SEQUENCE [LARGE SCALE GENOMIC DNA]</scope>
    <source>
        <strain evidence="2 3">LSU 92-RS-03</strain>
    </source>
</reference>
<dbReference type="Proteomes" id="UP000253551">
    <property type="component" value="Unassembled WGS sequence"/>
</dbReference>
<accession>A0A367IK35</accession>
<evidence type="ECO:0000256" key="1">
    <source>
        <dbReference type="SAM" id="MobiDB-lite"/>
    </source>
</evidence>
<feature type="region of interest" description="Disordered" evidence="1">
    <location>
        <begin position="74"/>
        <end position="118"/>
    </location>
</feature>
<name>A0A367IK35_RHIST</name>